<dbReference type="EMBL" id="JBHSMJ010000009">
    <property type="protein sequence ID" value="MFC5447904.1"/>
    <property type="molecule type" value="Genomic_DNA"/>
</dbReference>
<keyword evidence="2" id="KW-0489">Methyltransferase</keyword>
<gene>
    <name evidence="2" type="ORF">ACFPOG_06515</name>
</gene>
<reference evidence="3" key="1">
    <citation type="journal article" date="2019" name="Int. J. Syst. Evol. Microbiol.">
        <title>The Global Catalogue of Microorganisms (GCM) 10K type strain sequencing project: providing services to taxonomists for standard genome sequencing and annotation.</title>
        <authorList>
            <consortium name="The Broad Institute Genomics Platform"/>
            <consortium name="The Broad Institute Genome Sequencing Center for Infectious Disease"/>
            <person name="Wu L."/>
            <person name="Ma J."/>
        </authorList>
    </citation>
    <scope>NUCLEOTIDE SEQUENCE [LARGE SCALE GENOMIC DNA]</scope>
    <source>
        <strain evidence="3">KACC 11904</strain>
    </source>
</reference>
<evidence type="ECO:0000259" key="1">
    <source>
        <dbReference type="Pfam" id="PF08241"/>
    </source>
</evidence>
<evidence type="ECO:0000313" key="3">
    <source>
        <dbReference type="Proteomes" id="UP001596044"/>
    </source>
</evidence>
<sequence length="266" mass="29952">MRRRSFMNNDEKLKEHVQAQFGQHAEKYVNSETHAKGSDLDALMSWLDPAASWKVLDIATGGGHVAKRLSPHVQHVVATDLTPLMLTAARTHLDSSSCSNVTFVIADAERLPFLDASFDAVTCRIAAHHFPHPDRFLKEAARVLRPGGKLVLIDNIVPEDAELGVFMNTFEAMRDYSHVRCLPVSEWQTLAAAAGLHLEQSQSARKTHNFPDWVRRTLDDEEQISHVERYISEAGPHMHDYFSVHIDHGAVQSLEIDDWRALFSKS</sequence>
<dbReference type="PANTHER" id="PTHR43591">
    <property type="entry name" value="METHYLTRANSFERASE"/>
    <property type="match status" value="1"/>
</dbReference>
<dbReference type="InterPro" id="IPR029063">
    <property type="entry name" value="SAM-dependent_MTases_sf"/>
</dbReference>
<name>A0ABW0K3W2_9BACL</name>
<evidence type="ECO:0000313" key="2">
    <source>
        <dbReference type="EMBL" id="MFC5447904.1"/>
    </source>
</evidence>
<organism evidence="2 3">
    <name type="scientific">Paenibacillus aestuarii</name>
    <dbReference type="NCBI Taxonomy" id="516965"/>
    <lineage>
        <taxon>Bacteria</taxon>
        <taxon>Bacillati</taxon>
        <taxon>Bacillota</taxon>
        <taxon>Bacilli</taxon>
        <taxon>Bacillales</taxon>
        <taxon>Paenibacillaceae</taxon>
        <taxon>Paenibacillus</taxon>
    </lineage>
</organism>
<protein>
    <submittedName>
        <fullName evidence="2">Class I SAM-dependent methyltransferase</fullName>
        <ecNumber evidence="2">2.1.1.-</ecNumber>
    </submittedName>
</protein>
<dbReference type="Gene3D" id="3.40.50.150">
    <property type="entry name" value="Vaccinia Virus protein VP39"/>
    <property type="match status" value="1"/>
</dbReference>
<keyword evidence="3" id="KW-1185">Reference proteome</keyword>
<dbReference type="GO" id="GO:0032259">
    <property type="term" value="P:methylation"/>
    <property type="evidence" value="ECO:0007669"/>
    <property type="project" value="UniProtKB-KW"/>
</dbReference>
<proteinExistence type="predicted"/>
<dbReference type="SUPFAM" id="SSF53335">
    <property type="entry name" value="S-adenosyl-L-methionine-dependent methyltransferases"/>
    <property type="match status" value="1"/>
</dbReference>
<dbReference type="CDD" id="cd02440">
    <property type="entry name" value="AdoMet_MTases"/>
    <property type="match status" value="1"/>
</dbReference>
<dbReference type="Proteomes" id="UP001596044">
    <property type="component" value="Unassembled WGS sequence"/>
</dbReference>
<dbReference type="EC" id="2.1.1.-" evidence="2"/>
<accession>A0ABW0K3W2</accession>
<feature type="domain" description="Methyltransferase type 11" evidence="1">
    <location>
        <begin position="56"/>
        <end position="152"/>
    </location>
</feature>
<keyword evidence="2" id="KW-0808">Transferase</keyword>
<comment type="caution">
    <text evidence="2">The sequence shown here is derived from an EMBL/GenBank/DDBJ whole genome shotgun (WGS) entry which is preliminary data.</text>
</comment>
<dbReference type="RefSeq" id="WP_270886021.1">
    <property type="nucleotide sequence ID" value="NZ_JAQFVF010000092.1"/>
</dbReference>
<dbReference type="Pfam" id="PF08241">
    <property type="entry name" value="Methyltransf_11"/>
    <property type="match status" value="1"/>
</dbReference>
<dbReference type="InterPro" id="IPR013216">
    <property type="entry name" value="Methyltransf_11"/>
</dbReference>
<dbReference type="GO" id="GO:0008168">
    <property type="term" value="F:methyltransferase activity"/>
    <property type="evidence" value="ECO:0007669"/>
    <property type="project" value="UniProtKB-KW"/>
</dbReference>